<feature type="transmembrane region" description="Helical" evidence="7">
    <location>
        <begin position="177"/>
        <end position="196"/>
    </location>
</feature>
<evidence type="ECO:0000256" key="3">
    <source>
        <dbReference type="ARBA" id="ARBA00022475"/>
    </source>
</evidence>
<feature type="transmembrane region" description="Helical" evidence="7">
    <location>
        <begin position="41"/>
        <end position="60"/>
    </location>
</feature>
<dbReference type="Pfam" id="PF01311">
    <property type="entry name" value="Bac_export_1"/>
    <property type="match status" value="1"/>
</dbReference>
<dbReference type="PANTHER" id="PTHR30065">
    <property type="entry name" value="FLAGELLAR BIOSYNTHETIC PROTEIN FLIR"/>
    <property type="match status" value="1"/>
</dbReference>
<feature type="transmembrane region" description="Helical" evidence="7">
    <location>
        <begin position="119"/>
        <end position="137"/>
    </location>
</feature>
<dbReference type="GO" id="GO:0006605">
    <property type="term" value="P:protein targeting"/>
    <property type="evidence" value="ECO:0007669"/>
    <property type="project" value="InterPro"/>
</dbReference>
<comment type="similarity">
    <text evidence="2">Belongs to the FliR/MopE/SpaR family.</text>
</comment>
<evidence type="ECO:0000256" key="1">
    <source>
        <dbReference type="ARBA" id="ARBA00004651"/>
    </source>
</evidence>
<evidence type="ECO:0000256" key="6">
    <source>
        <dbReference type="ARBA" id="ARBA00023136"/>
    </source>
</evidence>
<evidence type="ECO:0000256" key="5">
    <source>
        <dbReference type="ARBA" id="ARBA00022989"/>
    </source>
</evidence>
<sequence length="250" mass="26150">MDPISAWTAAQITGALVVFARVGTALMFLPGFGDAQVPGKIRLGLGIILSLVLLPVVPVVLPDRPVLLTALIAREALVGLYIGAGARVLYAALHSLGAIISFVSSLSSALAAGNTNYEGASAISQLLMVAAGALIFLTDSHHLMLRGLVHSYDLLSPAWLPLGDLAAQMVQLAVKSLGVAVLLGAPFFVFGVLYNLGLGVANRVMPALPVFFVAGPATILLGLWLLWLSSEAILRHFADLFATFFLTLTP</sequence>
<evidence type="ECO:0000256" key="7">
    <source>
        <dbReference type="SAM" id="Phobius"/>
    </source>
</evidence>
<dbReference type="AlphaFoldDB" id="A0A3P3DNI7"/>
<keyword evidence="4 7" id="KW-0812">Transmembrane</keyword>
<accession>A0A3P3DNI7</accession>
<dbReference type="PRINTS" id="PR00953">
    <property type="entry name" value="TYPE3IMRPROT"/>
</dbReference>
<dbReference type="GO" id="GO:0005886">
    <property type="term" value="C:plasma membrane"/>
    <property type="evidence" value="ECO:0007669"/>
    <property type="project" value="UniProtKB-SubCell"/>
</dbReference>
<dbReference type="OrthoDB" id="9779817at2"/>
<protein>
    <submittedName>
        <fullName evidence="8">Type III secretion protein</fullName>
    </submittedName>
</protein>
<comment type="subcellular location">
    <subcellularLocation>
        <location evidence="1">Cell membrane</location>
        <topology evidence="1">Multi-pass membrane protein</topology>
    </subcellularLocation>
</comment>
<comment type="caution">
    <text evidence="8">The sequence shown here is derived from an EMBL/GenBank/DDBJ whole genome shotgun (WGS) entry which is preliminary data.</text>
</comment>
<evidence type="ECO:0000313" key="9">
    <source>
        <dbReference type="Proteomes" id="UP000282125"/>
    </source>
</evidence>
<evidence type="ECO:0000313" key="8">
    <source>
        <dbReference type="EMBL" id="RRH75803.1"/>
    </source>
</evidence>
<evidence type="ECO:0000256" key="2">
    <source>
        <dbReference type="ARBA" id="ARBA00009772"/>
    </source>
</evidence>
<proteinExistence type="inferred from homology"/>
<keyword evidence="3" id="KW-1003">Cell membrane</keyword>
<dbReference type="EMBL" id="RRAZ01000009">
    <property type="protein sequence ID" value="RRH75803.1"/>
    <property type="molecule type" value="Genomic_DNA"/>
</dbReference>
<keyword evidence="6 7" id="KW-0472">Membrane</keyword>
<name>A0A3P3DNI7_9RHOB</name>
<feature type="transmembrane region" description="Helical" evidence="7">
    <location>
        <begin position="208"/>
        <end position="228"/>
    </location>
</feature>
<feature type="transmembrane region" description="Helical" evidence="7">
    <location>
        <begin position="6"/>
        <end position="29"/>
    </location>
</feature>
<dbReference type="RefSeq" id="WP_124964428.1">
    <property type="nucleotide sequence ID" value="NZ_RRAZ01000009.1"/>
</dbReference>
<dbReference type="InterPro" id="IPR002010">
    <property type="entry name" value="T3SS_IM_R"/>
</dbReference>
<keyword evidence="5 7" id="KW-1133">Transmembrane helix</keyword>
<gene>
    <name evidence="8" type="ORF">EG244_07705</name>
</gene>
<keyword evidence="9" id="KW-1185">Reference proteome</keyword>
<dbReference type="Proteomes" id="UP000282125">
    <property type="component" value="Unassembled WGS sequence"/>
</dbReference>
<reference evidence="8 9" key="1">
    <citation type="submission" date="2018-11" db="EMBL/GenBank/DDBJ databases">
        <title>Gemmobacter sp. nov., YIM 102744-1 draft genome.</title>
        <authorList>
            <person name="Li G."/>
            <person name="Jiang Y."/>
        </authorList>
    </citation>
    <scope>NUCLEOTIDE SEQUENCE [LARGE SCALE GENOMIC DNA]</scope>
    <source>
        <strain evidence="8 9">YIM 102744-1</strain>
    </source>
</reference>
<evidence type="ECO:0000256" key="4">
    <source>
        <dbReference type="ARBA" id="ARBA00022692"/>
    </source>
</evidence>
<organism evidence="8 9">
    <name type="scientific">Falsigemmobacter faecalis</name>
    <dbReference type="NCBI Taxonomy" id="2488730"/>
    <lineage>
        <taxon>Bacteria</taxon>
        <taxon>Pseudomonadati</taxon>
        <taxon>Pseudomonadota</taxon>
        <taxon>Alphaproteobacteria</taxon>
        <taxon>Rhodobacterales</taxon>
        <taxon>Paracoccaceae</taxon>
        <taxon>Falsigemmobacter</taxon>
    </lineage>
</organism>
<dbReference type="PANTHER" id="PTHR30065:SF8">
    <property type="entry name" value="FLAGELLAR BIOSYNTHETIC PROTEIN FLIR"/>
    <property type="match status" value="1"/>
</dbReference>
<feature type="transmembrane region" description="Helical" evidence="7">
    <location>
        <begin position="91"/>
        <end position="113"/>
    </location>
</feature>